<name>C7Q0Y3_CATAD</name>
<dbReference type="SUPFAM" id="SSF49384">
    <property type="entry name" value="Carbohydrate-binding domain"/>
    <property type="match status" value="1"/>
</dbReference>
<proteinExistence type="predicted"/>
<dbReference type="RefSeq" id="WP_012786951.1">
    <property type="nucleotide sequence ID" value="NC_013131.1"/>
</dbReference>
<dbReference type="Proteomes" id="UP000000851">
    <property type="component" value="Chromosome"/>
</dbReference>
<dbReference type="InterPro" id="IPR012291">
    <property type="entry name" value="CBM2_carb-bd_dom_sf"/>
</dbReference>
<dbReference type="CAZy" id="CBM2">
    <property type="family name" value="Carbohydrate-Binding Module Family 2"/>
</dbReference>
<dbReference type="STRING" id="479433.Caci_2745"/>
<gene>
    <name evidence="3" type="ordered locus">Caci_2745</name>
</gene>
<sequence length="376" mass="38047" precursor="true">MLRRLLMSILAAVVSLAGLLVPVAANAATTPGCTGGVSVSQFTFNPSSVPLGGHSELTLVLQNCGSQTVQGSTIWYGQFAGQGCPVLDPANPSPFTIAPQGSLTLSKTYGDPGLTGCHPTSLHMSTGVSVTGVGTVATPTATLQFVPACDGDTGFAVDRLDFSPVAVAPGRLSTATLVLQNCTAQTVTGSTTWIPRLTGSGPDLPPGCPALDPVAFPASIAPGATATATLQLGDPVASCLATGLLLTVNVYETGVTNPVYIAQANLGIIQPAPDSCHVTYTPANWPGGFTANVTITNTGTAAINGWTLGFTFPGDETVTHGWNASVTQKDTTVTASNLAYNATIAPGASQSFGFQGTWAADNTPPATFAVNGELCY</sequence>
<dbReference type="KEGG" id="cai:Caci_2745"/>
<organism evidence="3 4">
    <name type="scientific">Catenulispora acidiphila (strain DSM 44928 / JCM 14897 / NBRC 102108 / NRRL B-24433 / ID139908)</name>
    <dbReference type="NCBI Taxonomy" id="479433"/>
    <lineage>
        <taxon>Bacteria</taxon>
        <taxon>Bacillati</taxon>
        <taxon>Actinomycetota</taxon>
        <taxon>Actinomycetes</taxon>
        <taxon>Catenulisporales</taxon>
        <taxon>Catenulisporaceae</taxon>
        <taxon>Catenulispora</taxon>
    </lineage>
</organism>
<dbReference type="InParanoid" id="C7Q0Y3"/>
<dbReference type="InterPro" id="IPR008965">
    <property type="entry name" value="CBM2/CBM3_carb-bd_dom_sf"/>
</dbReference>
<evidence type="ECO:0000256" key="1">
    <source>
        <dbReference type="SAM" id="SignalP"/>
    </source>
</evidence>
<evidence type="ECO:0000259" key="2">
    <source>
        <dbReference type="PROSITE" id="PS51173"/>
    </source>
</evidence>
<keyword evidence="4" id="KW-1185">Reference proteome</keyword>
<feature type="domain" description="CBM2" evidence="2">
    <location>
        <begin position="269"/>
        <end position="376"/>
    </location>
</feature>
<keyword evidence="1" id="KW-0732">Signal</keyword>
<dbReference type="eggNOG" id="COG5520">
    <property type="taxonomic scope" value="Bacteria"/>
</dbReference>
<dbReference type="GO" id="GO:0030247">
    <property type="term" value="F:polysaccharide binding"/>
    <property type="evidence" value="ECO:0007669"/>
    <property type="project" value="UniProtKB-UniRule"/>
</dbReference>
<feature type="signal peptide" evidence="1">
    <location>
        <begin position="1"/>
        <end position="27"/>
    </location>
</feature>
<dbReference type="AlphaFoldDB" id="C7Q0Y3"/>
<feature type="chain" id="PRO_5002981372" evidence="1">
    <location>
        <begin position="28"/>
        <end position="376"/>
    </location>
</feature>
<dbReference type="HOGENOM" id="CLU_735073_0_0_11"/>
<dbReference type="OrthoDB" id="2662392at2"/>
<evidence type="ECO:0000313" key="3">
    <source>
        <dbReference type="EMBL" id="ACU71658.1"/>
    </source>
</evidence>
<dbReference type="EMBL" id="CP001700">
    <property type="protein sequence ID" value="ACU71658.1"/>
    <property type="molecule type" value="Genomic_DNA"/>
</dbReference>
<evidence type="ECO:0000313" key="4">
    <source>
        <dbReference type="Proteomes" id="UP000000851"/>
    </source>
</evidence>
<dbReference type="Pfam" id="PF00553">
    <property type="entry name" value="CBM_2"/>
    <property type="match status" value="1"/>
</dbReference>
<dbReference type="GO" id="GO:0004553">
    <property type="term" value="F:hydrolase activity, hydrolyzing O-glycosyl compounds"/>
    <property type="evidence" value="ECO:0007669"/>
    <property type="project" value="InterPro"/>
</dbReference>
<dbReference type="GO" id="GO:0005975">
    <property type="term" value="P:carbohydrate metabolic process"/>
    <property type="evidence" value="ECO:0007669"/>
    <property type="project" value="InterPro"/>
</dbReference>
<dbReference type="PROSITE" id="PS51173">
    <property type="entry name" value="CBM2"/>
    <property type="match status" value="1"/>
</dbReference>
<reference evidence="3 4" key="1">
    <citation type="journal article" date="2009" name="Stand. Genomic Sci.">
        <title>Complete genome sequence of Catenulispora acidiphila type strain (ID 139908).</title>
        <authorList>
            <person name="Copeland A."/>
            <person name="Lapidus A."/>
            <person name="Glavina Del Rio T."/>
            <person name="Nolan M."/>
            <person name="Lucas S."/>
            <person name="Chen F."/>
            <person name="Tice H."/>
            <person name="Cheng J.F."/>
            <person name="Bruce D."/>
            <person name="Goodwin L."/>
            <person name="Pitluck S."/>
            <person name="Mikhailova N."/>
            <person name="Pati A."/>
            <person name="Ivanova N."/>
            <person name="Mavromatis K."/>
            <person name="Chen A."/>
            <person name="Palaniappan K."/>
            <person name="Chain P."/>
            <person name="Land M."/>
            <person name="Hauser L."/>
            <person name="Chang Y.J."/>
            <person name="Jeffries C.D."/>
            <person name="Chertkov O."/>
            <person name="Brettin T."/>
            <person name="Detter J.C."/>
            <person name="Han C."/>
            <person name="Ali Z."/>
            <person name="Tindall B.J."/>
            <person name="Goker M."/>
            <person name="Bristow J."/>
            <person name="Eisen J.A."/>
            <person name="Markowitz V."/>
            <person name="Hugenholtz P."/>
            <person name="Kyrpides N.C."/>
            <person name="Klenk H.P."/>
        </authorList>
    </citation>
    <scope>NUCLEOTIDE SEQUENCE [LARGE SCALE GENOMIC DNA]</scope>
    <source>
        <strain evidence="4">DSM 44928 / JCM 14897 / NBRC 102108 / NRRL B-24433 / ID139908</strain>
    </source>
</reference>
<dbReference type="InterPro" id="IPR001919">
    <property type="entry name" value="CBD2"/>
</dbReference>
<dbReference type="SMART" id="SM00637">
    <property type="entry name" value="CBD_II"/>
    <property type="match status" value="1"/>
</dbReference>
<accession>C7Q0Y3</accession>
<protein>
    <submittedName>
        <fullName evidence="3">Cellulose-binding family II</fullName>
    </submittedName>
</protein>
<dbReference type="Gene3D" id="2.60.40.290">
    <property type="match status" value="1"/>
</dbReference>